<sequence>MFKRVSIKEIEDIKDRLELELEDEYSPLPERKKEIKSLIHHLSVWLDWRDYQEREHYREVIQ</sequence>
<feature type="non-terminal residue" evidence="1">
    <location>
        <position position="62"/>
    </location>
</feature>
<evidence type="ECO:0000313" key="1">
    <source>
        <dbReference type="EMBL" id="GAH77330.1"/>
    </source>
</evidence>
<organism evidence="1">
    <name type="scientific">marine sediment metagenome</name>
    <dbReference type="NCBI Taxonomy" id="412755"/>
    <lineage>
        <taxon>unclassified sequences</taxon>
        <taxon>metagenomes</taxon>
        <taxon>ecological metagenomes</taxon>
    </lineage>
</organism>
<gene>
    <name evidence="1" type="ORF">S03H2_62413</name>
</gene>
<proteinExistence type="predicted"/>
<protein>
    <submittedName>
        <fullName evidence="1">Uncharacterized protein</fullName>
    </submittedName>
</protein>
<reference evidence="1" key="1">
    <citation type="journal article" date="2014" name="Front. Microbiol.">
        <title>High frequency of phylogenetically diverse reductive dehalogenase-homologous genes in deep subseafloor sedimentary metagenomes.</title>
        <authorList>
            <person name="Kawai M."/>
            <person name="Futagami T."/>
            <person name="Toyoda A."/>
            <person name="Takaki Y."/>
            <person name="Nishi S."/>
            <person name="Hori S."/>
            <person name="Arai W."/>
            <person name="Tsubouchi T."/>
            <person name="Morono Y."/>
            <person name="Uchiyama I."/>
            <person name="Ito T."/>
            <person name="Fujiyama A."/>
            <person name="Inagaki F."/>
            <person name="Takami H."/>
        </authorList>
    </citation>
    <scope>NUCLEOTIDE SEQUENCE</scope>
    <source>
        <strain evidence="1">Expedition CK06-06</strain>
    </source>
</reference>
<dbReference type="AlphaFoldDB" id="X1J720"/>
<accession>X1J720</accession>
<comment type="caution">
    <text evidence="1">The sequence shown here is derived from an EMBL/GenBank/DDBJ whole genome shotgun (WGS) entry which is preliminary data.</text>
</comment>
<name>X1J720_9ZZZZ</name>
<dbReference type="EMBL" id="BARU01040367">
    <property type="protein sequence ID" value="GAH77330.1"/>
    <property type="molecule type" value="Genomic_DNA"/>
</dbReference>